<proteinExistence type="predicted"/>
<dbReference type="OrthoDB" id="2972846at2"/>
<dbReference type="RefSeq" id="WP_058951167.1">
    <property type="nucleotide sequence ID" value="NZ_BBXV01000049.1"/>
</dbReference>
<accession>A0A0U9HHS1</accession>
<reference evidence="1 2" key="2">
    <citation type="journal article" date="2016" name="Genome Announc.">
        <title>Draft Genome Sequence of Oceanobacillus picturae Heshi-B3, Isolated from Fermented Rice Bran in a Traditional Japanese Seafood Dish.</title>
        <authorList>
            <person name="Akuzawa S."/>
            <person name="Nagaoka J."/>
            <person name="Kanekatsu M."/>
            <person name="Kanesaki Y."/>
            <person name="Suzuki T."/>
        </authorList>
    </citation>
    <scope>NUCLEOTIDE SEQUENCE [LARGE SCALE GENOMIC DNA]</scope>
    <source>
        <strain evidence="1 2">Heshi-B3</strain>
    </source>
</reference>
<evidence type="ECO:0000313" key="2">
    <source>
        <dbReference type="Proteomes" id="UP000052946"/>
    </source>
</evidence>
<sequence>MRKMKEKKKFGLFVLILTVVLGFSLTTPVSANSVQLLSEEDIQQKLLDIADSYGLDEPLSKEDAEFVKTYAQPVEKPGDFSIMKKKTKKVSGKKSNSKIAATVSGSIYHDIGVINNSFGGNIKTTVTKGKPTKIKTKIRHVAYGLLGSGGTIVGKVQDKTLTSTCTSGKTCSNGKTHRYTATVAYATTYAEATVSYSSGSISIEAK</sequence>
<name>A0A0U9HHS1_9BACI</name>
<gene>
    <name evidence="1" type="ORF">OPHB3_3525</name>
</gene>
<reference evidence="2" key="1">
    <citation type="submission" date="2015-07" db="EMBL/GenBank/DDBJ databases">
        <title>Draft Genome Sequence of Oceanobacillus picturae Heshi-B3 that Was Isolated from Fermented Rice Bran with Aging Salted Mackerel, Which Was Named Heshiko as Traditional Fermented Seafood in Japan.</title>
        <authorList>
            <person name="Akuzawa S."/>
            <person name="Nakagawa J."/>
            <person name="Kanekatsu T."/>
            <person name="Kanesaki Y."/>
            <person name="Suzuki T."/>
        </authorList>
    </citation>
    <scope>NUCLEOTIDE SEQUENCE [LARGE SCALE GENOMIC DNA]</scope>
    <source>
        <strain evidence="2">Heshi-B3</strain>
    </source>
</reference>
<protein>
    <submittedName>
        <fullName evidence="1">Uncharacterized protein</fullName>
    </submittedName>
</protein>
<evidence type="ECO:0000313" key="1">
    <source>
        <dbReference type="EMBL" id="GAQ19556.1"/>
    </source>
</evidence>
<dbReference type="Proteomes" id="UP000052946">
    <property type="component" value="Unassembled WGS sequence"/>
</dbReference>
<dbReference type="EMBL" id="BBXV01000049">
    <property type="protein sequence ID" value="GAQ19556.1"/>
    <property type="molecule type" value="Genomic_DNA"/>
</dbReference>
<comment type="caution">
    <text evidence="1">The sequence shown here is derived from an EMBL/GenBank/DDBJ whole genome shotgun (WGS) entry which is preliminary data.</text>
</comment>
<organism evidence="1 2">
    <name type="scientific">Oceanobacillus picturae</name>
    <dbReference type="NCBI Taxonomy" id="171693"/>
    <lineage>
        <taxon>Bacteria</taxon>
        <taxon>Bacillati</taxon>
        <taxon>Bacillota</taxon>
        <taxon>Bacilli</taxon>
        <taxon>Bacillales</taxon>
        <taxon>Bacillaceae</taxon>
        <taxon>Oceanobacillus</taxon>
    </lineage>
</organism>
<dbReference type="AlphaFoldDB" id="A0A0U9HHS1"/>